<dbReference type="OrthoDB" id="5975077at2759"/>
<sequence>MRIFERLVCKQEVSPILKSAIGPDQFAFKKGNNTTMALIKRQHFWLERLDRDAAFVRAFSFDFSKAFDSVSHRILFSKLMSYDINPDIKNWISFLCDRRQRVVVDGVVTTFLNANRGVPQGTVLGPLLFSIMVNNIKPVSPQTLLIKYADDITASVPVTTGPNLTDLSHYEVENIKRWADKNLMTLNMKKTFEMVVK</sequence>
<dbReference type="Pfam" id="PF00078">
    <property type="entry name" value="RVT_1"/>
    <property type="match status" value="1"/>
</dbReference>
<dbReference type="PANTHER" id="PTHR33332">
    <property type="entry name" value="REVERSE TRANSCRIPTASE DOMAIN-CONTAINING PROTEIN"/>
    <property type="match status" value="1"/>
</dbReference>
<organism evidence="2 3">
    <name type="scientific">Stylophora pistillata</name>
    <name type="common">Smooth cauliflower coral</name>
    <dbReference type="NCBI Taxonomy" id="50429"/>
    <lineage>
        <taxon>Eukaryota</taxon>
        <taxon>Metazoa</taxon>
        <taxon>Cnidaria</taxon>
        <taxon>Anthozoa</taxon>
        <taxon>Hexacorallia</taxon>
        <taxon>Scleractinia</taxon>
        <taxon>Astrocoeniina</taxon>
        <taxon>Pocilloporidae</taxon>
        <taxon>Stylophora</taxon>
    </lineage>
</organism>
<feature type="domain" description="Reverse transcriptase" evidence="1">
    <location>
        <begin position="1"/>
        <end position="197"/>
    </location>
</feature>
<reference evidence="3" key="1">
    <citation type="journal article" date="2017" name="bioRxiv">
        <title>Comparative analysis of the genomes of Stylophora pistillata and Acropora digitifera provides evidence for extensive differences between species of corals.</title>
        <authorList>
            <person name="Voolstra C.R."/>
            <person name="Li Y."/>
            <person name="Liew Y.J."/>
            <person name="Baumgarten S."/>
            <person name="Zoccola D."/>
            <person name="Flot J.-F."/>
            <person name="Tambutte S."/>
            <person name="Allemand D."/>
            <person name="Aranda M."/>
        </authorList>
    </citation>
    <scope>NUCLEOTIDE SEQUENCE [LARGE SCALE GENOMIC DNA]</scope>
</reference>
<dbReference type="GO" id="GO:0003964">
    <property type="term" value="F:RNA-directed DNA polymerase activity"/>
    <property type="evidence" value="ECO:0007669"/>
    <property type="project" value="UniProtKB-KW"/>
</dbReference>
<dbReference type="InterPro" id="IPR043502">
    <property type="entry name" value="DNA/RNA_pol_sf"/>
</dbReference>
<protein>
    <submittedName>
        <fullName evidence="2">RNA-directed DNA polymerase from mobile element jockey</fullName>
    </submittedName>
</protein>
<name>A0A2B4R4S4_STYPI</name>
<dbReference type="Proteomes" id="UP000225706">
    <property type="component" value="Unassembled WGS sequence"/>
</dbReference>
<dbReference type="InterPro" id="IPR000477">
    <property type="entry name" value="RT_dom"/>
</dbReference>
<feature type="non-terminal residue" evidence="2">
    <location>
        <position position="197"/>
    </location>
</feature>
<evidence type="ECO:0000313" key="2">
    <source>
        <dbReference type="EMBL" id="PFX11305.1"/>
    </source>
</evidence>
<evidence type="ECO:0000259" key="1">
    <source>
        <dbReference type="PROSITE" id="PS50878"/>
    </source>
</evidence>
<keyword evidence="2" id="KW-0695">RNA-directed DNA polymerase</keyword>
<dbReference type="AlphaFoldDB" id="A0A2B4R4S4"/>
<keyword evidence="2" id="KW-0548">Nucleotidyltransferase</keyword>
<evidence type="ECO:0000313" key="3">
    <source>
        <dbReference type="Proteomes" id="UP000225706"/>
    </source>
</evidence>
<dbReference type="SUPFAM" id="SSF56672">
    <property type="entry name" value="DNA/RNA polymerases"/>
    <property type="match status" value="1"/>
</dbReference>
<proteinExistence type="predicted"/>
<gene>
    <name evidence="2" type="primary">jockey\pol</name>
    <name evidence="2" type="ORF">AWC38_SpisGene25053</name>
</gene>
<dbReference type="PROSITE" id="PS50878">
    <property type="entry name" value="RT_POL"/>
    <property type="match status" value="1"/>
</dbReference>
<keyword evidence="2" id="KW-0808">Transferase</keyword>
<comment type="caution">
    <text evidence="2">The sequence shown here is derived from an EMBL/GenBank/DDBJ whole genome shotgun (WGS) entry which is preliminary data.</text>
</comment>
<keyword evidence="3" id="KW-1185">Reference proteome</keyword>
<accession>A0A2B4R4S4</accession>
<dbReference type="STRING" id="50429.A0A2B4R4S4"/>
<dbReference type="EMBL" id="LSMT01002902">
    <property type="protein sequence ID" value="PFX11305.1"/>
    <property type="molecule type" value="Genomic_DNA"/>
</dbReference>